<accession>A0ABW8GLD8</accession>
<dbReference type="Proteomes" id="UP001617669">
    <property type="component" value="Unassembled WGS sequence"/>
</dbReference>
<keyword evidence="2" id="KW-0472">Membrane</keyword>
<sequence length="223" mass="25629">MNVLRVCFAVLVVAMLSSCCSLNEIDMEDEIAEQKANIDQQAEKIKELEQEQKNLKKDLSNAQKKAGHYDAHIAHAYFCDYQFPFCDSKAVEGGREAIASGQNNLTFTRLLLAAAVKTLLWHHSLVISLLVGFSLYLYIIHPKEAEIKKKLEIEANHEGLVKAAKLEHEQIVAAIRQEQLRNQELQLANNQLIENRDYYVQIIIDQEKEIEDNSRRIEELRRL</sequence>
<keyword evidence="2" id="KW-0812">Transmembrane</keyword>
<keyword evidence="5" id="KW-1185">Reference proteome</keyword>
<gene>
    <name evidence="4" type="ORF">ACIKP9_07065</name>
</gene>
<comment type="caution">
    <text evidence="4">The sequence shown here is derived from an EMBL/GenBank/DDBJ whole genome shotgun (WGS) entry which is preliminary data.</text>
</comment>
<organism evidence="4 5">
    <name type="scientific">Methylobacillus methanolivorans</name>
    <dbReference type="NCBI Taxonomy" id="1848927"/>
    <lineage>
        <taxon>Bacteria</taxon>
        <taxon>Pseudomonadati</taxon>
        <taxon>Pseudomonadota</taxon>
        <taxon>Betaproteobacteria</taxon>
        <taxon>Nitrosomonadales</taxon>
        <taxon>Methylophilaceae</taxon>
        <taxon>Methylobacillus</taxon>
    </lineage>
</organism>
<keyword evidence="2" id="KW-1133">Transmembrane helix</keyword>
<feature type="signal peptide" evidence="3">
    <location>
        <begin position="1"/>
        <end position="23"/>
    </location>
</feature>
<dbReference type="EMBL" id="JBIWXY010000001">
    <property type="protein sequence ID" value="MFJ5445987.1"/>
    <property type="molecule type" value="Genomic_DNA"/>
</dbReference>
<protein>
    <submittedName>
        <fullName evidence="4">Uncharacterized protein</fullName>
    </submittedName>
</protein>
<evidence type="ECO:0000256" key="3">
    <source>
        <dbReference type="SAM" id="SignalP"/>
    </source>
</evidence>
<proteinExistence type="predicted"/>
<evidence type="ECO:0000256" key="1">
    <source>
        <dbReference type="SAM" id="Coils"/>
    </source>
</evidence>
<feature type="coiled-coil region" evidence="1">
    <location>
        <begin position="175"/>
        <end position="223"/>
    </location>
</feature>
<feature type="coiled-coil region" evidence="1">
    <location>
        <begin position="24"/>
        <end position="65"/>
    </location>
</feature>
<keyword evidence="1" id="KW-0175">Coiled coil</keyword>
<feature type="transmembrane region" description="Helical" evidence="2">
    <location>
        <begin position="120"/>
        <end position="140"/>
    </location>
</feature>
<evidence type="ECO:0000256" key="2">
    <source>
        <dbReference type="SAM" id="Phobius"/>
    </source>
</evidence>
<evidence type="ECO:0000313" key="5">
    <source>
        <dbReference type="Proteomes" id="UP001617669"/>
    </source>
</evidence>
<keyword evidence="3" id="KW-0732">Signal</keyword>
<dbReference type="PROSITE" id="PS51257">
    <property type="entry name" value="PROKAR_LIPOPROTEIN"/>
    <property type="match status" value="1"/>
</dbReference>
<reference evidence="4 5" key="1">
    <citation type="submission" date="2024-11" db="EMBL/GenBank/DDBJ databases">
        <authorList>
            <person name="Kaparullina E.N."/>
            <person name="Delegan Y.A."/>
            <person name="Doronina N.V."/>
        </authorList>
    </citation>
    <scope>NUCLEOTIDE SEQUENCE [LARGE SCALE GENOMIC DNA]</scope>
    <source>
        <strain evidence="4 5">7sh_L</strain>
    </source>
</reference>
<dbReference type="RefSeq" id="WP_400880990.1">
    <property type="nucleotide sequence ID" value="NZ_JBIWXY010000001.1"/>
</dbReference>
<name>A0ABW8GLD8_9PROT</name>
<evidence type="ECO:0000313" key="4">
    <source>
        <dbReference type="EMBL" id="MFJ5445987.1"/>
    </source>
</evidence>
<feature type="chain" id="PRO_5045538244" evidence="3">
    <location>
        <begin position="24"/>
        <end position="223"/>
    </location>
</feature>